<keyword evidence="9" id="KW-1185">Reference proteome</keyword>
<dbReference type="PANTHER" id="PTHR10559">
    <property type="entry name" value="TRANSCOBALAMIN-1/GASTRIC INTRINSIC FACTOR"/>
    <property type="match status" value="1"/>
</dbReference>
<dbReference type="AlphaFoldDB" id="A0A672V4N3"/>
<gene>
    <name evidence="8" type="primary">CBLIF</name>
</gene>
<keyword evidence="5" id="KW-0732">Signal</keyword>
<keyword evidence="3" id="KW-0171">Cobalt transport</keyword>
<comment type="similarity">
    <text evidence="2">Belongs to the eukaryotic cobalamin transport proteins family.</text>
</comment>
<dbReference type="GO" id="GO:0006824">
    <property type="term" value="P:cobalt ion transport"/>
    <property type="evidence" value="ECO:0007669"/>
    <property type="project" value="UniProtKB-KW"/>
</dbReference>
<proteinExistence type="inferred from homology"/>
<evidence type="ECO:0000256" key="3">
    <source>
        <dbReference type="ARBA" id="ARBA00022426"/>
    </source>
</evidence>
<evidence type="ECO:0000256" key="7">
    <source>
        <dbReference type="SAM" id="MobiDB-lite"/>
    </source>
</evidence>
<dbReference type="GO" id="GO:0005615">
    <property type="term" value="C:extracellular space"/>
    <property type="evidence" value="ECO:0007669"/>
    <property type="project" value="TreeGrafter"/>
</dbReference>
<dbReference type="PANTHER" id="PTHR10559:SF15">
    <property type="entry name" value="COBALAMIN BINDING INTRINSIC FACTOR"/>
    <property type="match status" value="1"/>
</dbReference>
<sequence length="374" mass="39490">MLQDLEDSVVTDELPNPSVLLALNLAGASSSPAHKLLLQQLKEDAVNSAQKGRNGAGGAPHITQTPVPPASLVPTDMASGEVALYVLAFLSSCQDPQQVEDMGLSVDMLQILQQETDKELVNMDLEGVPKTTLYSIGLDALSLCLAGVGGYEEASVVLAKQLLSLGSQLSVGVGIRREVLCPSGVGLCPSLLRGVQPPLPAAHSHCPAPARPGGQDLPGSSELGLLLQHQDIPAPANATVPKAGRNQRYGCSLWDGCSRPMSLGAAPCPCPLAADPITVQYSIINELRGQHFSFTISVQVPDGSTLLKVLEVAAEEEPTVYRRSRRPGGSWWCPSMGWLGMRMIGRTGSSSAAAMLWRKVGEEVIPWDGILWVG</sequence>
<accession>A0A672V4N3</accession>
<evidence type="ECO:0000256" key="6">
    <source>
        <dbReference type="ARBA" id="ARBA00023285"/>
    </source>
</evidence>
<dbReference type="Proteomes" id="UP000472266">
    <property type="component" value="Chromosome 5"/>
</dbReference>
<evidence type="ECO:0000256" key="2">
    <source>
        <dbReference type="ARBA" id="ARBA00006449"/>
    </source>
</evidence>
<organism evidence="8 9">
    <name type="scientific">Strigops habroptila</name>
    <name type="common">Kakapo</name>
    <dbReference type="NCBI Taxonomy" id="2489341"/>
    <lineage>
        <taxon>Eukaryota</taxon>
        <taxon>Metazoa</taxon>
        <taxon>Chordata</taxon>
        <taxon>Craniata</taxon>
        <taxon>Vertebrata</taxon>
        <taxon>Euteleostomi</taxon>
        <taxon>Archelosauria</taxon>
        <taxon>Archosauria</taxon>
        <taxon>Dinosauria</taxon>
        <taxon>Saurischia</taxon>
        <taxon>Theropoda</taxon>
        <taxon>Coelurosauria</taxon>
        <taxon>Aves</taxon>
        <taxon>Neognathae</taxon>
        <taxon>Neoaves</taxon>
        <taxon>Telluraves</taxon>
        <taxon>Australaves</taxon>
        <taxon>Psittaciformes</taxon>
        <taxon>Psittacidae</taxon>
        <taxon>Strigops</taxon>
    </lineage>
</organism>
<dbReference type="Pfam" id="PF01122">
    <property type="entry name" value="Cobalamin_bind"/>
    <property type="match status" value="1"/>
</dbReference>
<dbReference type="OMA" id="VCNHDYQ"/>
<name>A0A672V4N3_STRHB</name>
<keyword evidence="6" id="KW-0170">Cobalt</keyword>
<evidence type="ECO:0000256" key="4">
    <source>
        <dbReference type="ARBA" id="ARBA00022525"/>
    </source>
</evidence>
<evidence type="ECO:0000313" key="8">
    <source>
        <dbReference type="Ensembl" id="ENSSHBP00005022295.1"/>
    </source>
</evidence>
<dbReference type="Gene3D" id="2.170.130.30">
    <property type="match status" value="1"/>
</dbReference>
<reference evidence="8" key="3">
    <citation type="submission" date="2025-09" db="UniProtKB">
        <authorList>
            <consortium name="Ensembl"/>
        </authorList>
    </citation>
    <scope>IDENTIFICATION</scope>
</reference>
<protein>
    <submittedName>
        <fullName evidence="8">Uncharacterized protein</fullName>
    </submittedName>
</protein>
<evidence type="ECO:0000256" key="1">
    <source>
        <dbReference type="ARBA" id="ARBA00004613"/>
    </source>
</evidence>
<feature type="region of interest" description="Disordered" evidence="7">
    <location>
        <begin position="47"/>
        <end position="73"/>
    </location>
</feature>
<reference evidence="8 9" key="1">
    <citation type="submission" date="2019-11" db="EMBL/GenBank/DDBJ databases">
        <title>Strigops habroptila (kakapo) genome, bStrHab1, primary haplotype, v2.</title>
        <authorList>
            <person name="Jarvis E.D."/>
            <person name="Howard J."/>
            <person name="Rhie A."/>
            <person name="Phillippy A."/>
            <person name="Korlach J."/>
            <person name="Digby A."/>
            <person name="Iorns D."/>
            <person name="Eason D."/>
            <person name="Robertson B."/>
            <person name="Raemaekers T."/>
            <person name="Howe K."/>
            <person name="Lewin H."/>
            <person name="Damas J."/>
            <person name="Hastie A."/>
            <person name="Tracey A."/>
            <person name="Chow W."/>
            <person name="Fedrigo O."/>
        </authorList>
    </citation>
    <scope>NUCLEOTIDE SEQUENCE [LARGE SCALE GENOMIC DNA]</scope>
</reference>
<dbReference type="InterPro" id="IPR002157">
    <property type="entry name" value="Cbl-bd_prot"/>
</dbReference>
<reference evidence="8" key="2">
    <citation type="submission" date="2025-08" db="UniProtKB">
        <authorList>
            <consortium name="Ensembl"/>
        </authorList>
    </citation>
    <scope>IDENTIFICATION</scope>
</reference>
<keyword evidence="3" id="KW-0813">Transport</keyword>
<keyword evidence="3" id="KW-0406">Ion transport</keyword>
<dbReference type="GO" id="GO:0015889">
    <property type="term" value="P:cobalamin transport"/>
    <property type="evidence" value="ECO:0007669"/>
    <property type="project" value="InterPro"/>
</dbReference>
<dbReference type="GO" id="GO:0031419">
    <property type="term" value="F:cobalamin binding"/>
    <property type="evidence" value="ECO:0007669"/>
    <property type="project" value="InterPro"/>
</dbReference>
<keyword evidence="4" id="KW-0964">Secreted</keyword>
<evidence type="ECO:0000256" key="5">
    <source>
        <dbReference type="ARBA" id="ARBA00022729"/>
    </source>
</evidence>
<dbReference type="InterPro" id="IPR051588">
    <property type="entry name" value="Cobalamin_Transport"/>
</dbReference>
<dbReference type="InParanoid" id="A0A672V4N3"/>
<evidence type="ECO:0000313" key="9">
    <source>
        <dbReference type="Proteomes" id="UP000472266"/>
    </source>
</evidence>
<comment type="subcellular location">
    <subcellularLocation>
        <location evidence="1">Secreted</location>
    </subcellularLocation>
</comment>
<dbReference type="Gene3D" id="1.50.10.20">
    <property type="match status" value="1"/>
</dbReference>
<dbReference type="Ensembl" id="ENSSHBT00005026555.1">
    <property type="protein sequence ID" value="ENSSHBP00005022295.1"/>
    <property type="gene ID" value="ENSSHBG00005018802.1"/>
</dbReference>